<comment type="caution">
    <text evidence="3">The sequence shown here is derived from an EMBL/GenBank/DDBJ whole genome shotgun (WGS) entry which is preliminary data.</text>
</comment>
<feature type="region of interest" description="Disordered" evidence="1">
    <location>
        <begin position="142"/>
        <end position="161"/>
    </location>
</feature>
<keyword evidence="2" id="KW-1133">Transmembrane helix</keyword>
<dbReference type="NCBIfam" id="NF033768">
    <property type="entry name" value="myxo_SS_tail"/>
    <property type="match status" value="1"/>
</dbReference>
<evidence type="ECO:0000256" key="1">
    <source>
        <dbReference type="SAM" id="MobiDB-lite"/>
    </source>
</evidence>
<evidence type="ECO:0000313" key="4">
    <source>
        <dbReference type="Proteomes" id="UP001596506"/>
    </source>
</evidence>
<proteinExistence type="predicted"/>
<dbReference type="Proteomes" id="UP001596506">
    <property type="component" value="Unassembled WGS sequence"/>
</dbReference>
<dbReference type="InterPro" id="IPR049806">
    <property type="entry name" value="MasK-like_C"/>
</dbReference>
<feature type="compositionally biased region" description="Basic and acidic residues" evidence="1">
    <location>
        <begin position="112"/>
        <end position="123"/>
    </location>
</feature>
<keyword evidence="4" id="KW-1185">Reference proteome</keyword>
<evidence type="ECO:0000256" key="2">
    <source>
        <dbReference type="SAM" id="Phobius"/>
    </source>
</evidence>
<accession>A0ABW2IWQ9</accession>
<feature type="region of interest" description="Disordered" evidence="1">
    <location>
        <begin position="228"/>
        <end position="255"/>
    </location>
</feature>
<feature type="region of interest" description="Disordered" evidence="1">
    <location>
        <begin position="102"/>
        <end position="135"/>
    </location>
</feature>
<protein>
    <submittedName>
        <fullName evidence="3">AgmX/PglI C-terminal domain-containing protein</fullName>
    </submittedName>
</protein>
<organism evidence="3 4">
    <name type="scientific">Marinobacter aromaticivorans</name>
    <dbReference type="NCBI Taxonomy" id="1494078"/>
    <lineage>
        <taxon>Bacteria</taxon>
        <taxon>Pseudomonadati</taxon>
        <taxon>Pseudomonadota</taxon>
        <taxon>Gammaproteobacteria</taxon>
        <taxon>Pseudomonadales</taxon>
        <taxon>Marinobacteraceae</taxon>
        <taxon>Marinobacter</taxon>
    </lineage>
</organism>
<feature type="transmembrane region" description="Helical" evidence="2">
    <location>
        <begin position="39"/>
        <end position="60"/>
    </location>
</feature>
<sequence length="354" mass="37666">MTMMNAMPASTVFSLPEDVGQTALSSLSWSREEGERLRLAIITVVALVFFVPLALVIPALEVPSVEREKAERIPPQLARLLVNPPAIEKPAPLPVKEVAAPPVEEPAPADPKLPEPEPAKAEPVKPQPKPAPKPMVEKPEIAAKPATQTVEQARAKASRSGLLSMKDRLASMRQPPSESAPAIQANTGSTDGTAGGIRAKAAGESVKKALAGSGGVRNVQTARPDVEVAGHQVSKVQKPSQPEAPVASAPAQKQVASAGERAMSNIRKVFDAGKTALYSLYQRELRQDPTLKGKVLLELVIEPDGSVSACKVVSSDLNKPALEQKIAMRVRLFNFGADNVETRKVRFPIDFLPG</sequence>
<name>A0ABW2IWQ9_9GAMM</name>
<gene>
    <name evidence="3" type="ORF">ACFQQA_13130</name>
</gene>
<keyword evidence="2" id="KW-0812">Transmembrane</keyword>
<evidence type="ECO:0000313" key="3">
    <source>
        <dbReference type="EMBL" id="MFC7295664.1"/>
    </source>
</evidence>
<dbReference type="Gene3D" id="3.30.1150.10">
    <property type="match status" value="1"/>
</dbReference>
<keyword evidence="2" id="KW-0472">Membrane</keyword>
<dbReference type="EMBL" id="JBHTBD010000005">
    <property type="protein sequence ID" value="MFC7295664.1"/>
    <property type="molecule type" value="Genomic_DNA"/>
</dbReference>
<reference evidence="4" key="1">
    <citation type="journal article" date="2019" name="Int. J. Syst. Evol. Microbiol.">
        <title>The Global Catalogue of Microorganisms (GCM) 10K type strain sequencing project: providing services to taxonomists for standard genome sequencing and annotation.</title>
        <authorList>
            <consortium name="The Broad Institute Genomics Platform"/>
            <consortium name="The Broad Institute Genome Sequencing Center for Infectious Disease"/>
            <person name="Wu L."/>
            <person name="Ma J."/>
        </authorList>
    </citation>
    <scope>NUCLEOTIDE SEQUENCE [LARGE SCALE GENOMIC DNA]</scope>
    <source>
        <strain evidence="4">CCUG 60559</strain>
    </source>
</reference>
<feature type="region of interest" description="Disordered" evidence="1">
    <location>
        <begin position="171"/>
        <end position="196"/>
    </location>
</feature>
<dbReference type="SUPFAM" id="SSF74653">
    <property type="entry name" value="TolA/TonB C-terminal domain"/>
    <property type="match status" value="1"/>
</dbReference>
<dbReference type="RefSeq" id="WP_227521044.1">
    <property type="nucleotide sequence ID" value="NZ_JBHTBD010000005.1"/>
</dbReference>